<dbReference type="GO" id="GO:0003677">
    <property type="term" value="F:DNA binding"/>
    <property type="evidence" value="ECO:0007669"/>
    <property type="project" value="UniProtKB-KW"/>
</dbReference>
<dbReference type="Pfam" id="PF03461">
    <property type="entry name" value="TRCF"/>
    <property type="match status" value="1"/>
</dbReference>
<keyword evidence="1" id="KW-0963">Cytoplasm</keyword>
<evidence type="ECO:0000256" key="7">
    <source>
        <dbReference type="ARBA" id="ARBA00023125"/>
    </source>
</evidence>
<evidence type="ECO:0000256" key="8">
    <source>
        <dbReference type="ARBA" id="ARBA00023204"/>
    </source>
</evidence>
<evidence type="ECO:0000256" key="6">
    <source>
        <dbReference type="ARBA" id="ARBA00022840"/>
    </source>
</evidence>
<evidence type="ECO:0000313" key="11">
    <source>
        <dbReference type="EMBL" id="OGY35419.1"/>
    </source>
</evidence>
<dbReference type="Pfam" id="PF17757">
    <property type="entry name" value="UvrB_inter"/>
    <property type="match status" value="1"/>
</dbReference>
<dbReference type="GO" id="GO:0016787">
    <property type="term" value="F:hydrolase activity"/>
    <property type="evidence" value="ECO:0007669"/>
    <property type="project" value="UniProtKB-KW"/>
</dbReference>
<keyword evidence="7" id="KW-0238">DNA-binding</keyword>
<dbReference type="InterPro" id="IPR014001">
    <property type="entry name" value="Helicase_ATP-bd"/>
</dbReference>
<dbReference type="InterPro" id="IPR041471">
    <property type="entry name" value="UvrB_inter"/>
</dbReference>
<dbReference type="EMBL" id="MHHS01000050">
    <property type="protein sequence ID" value="OGY35419.1"/>
    <property type="molecule type" value="Genomic_DNA"/>
</dbReference>
<dbReference type="Gene3D" id="3.30.2060.10">
    <property type="entry name" value="Penicillin-binding protein 1b domain"/>
    <property type="match status" value="1"/>
</dbReference>
<dbReference type="Pfam" id="PF02559">
    <property type="entry name" value="CarD_TRCF_RID"/>
    <property type="match status" value="1"/>
</dbReference>
<evidence type="ECO:0000256" key="1">
    <source>
        <dbReference type="ARBA" id="ARBA00022490"/>
    </source>
</evidence>
<organism evidence="11 12">
    <name type="scientific">Candidatus Andersenbacteria bacterium RIFCSPHIGHO2_12_FULL_45_11b</name>
    <dbReference type="NCBI Taxonomy" id="1797282"/>
    <lineage>
        <taxon>Bacteria</taxon>
        <taxon>Candidatus Anderseniibacteriota</taxon>
    </lineage>
</organism>
<dbReference type="Gene3D" id="3.40.50.300">
    <property type="entry name" value="P-loop containing nucleotide triphosphate hydrolases"/>
    <property type="match status" value="2"/>
</dbReference>
<reference evidence="11 12" key="1">
    <citation type="journal article" date="2016" name="Nat. Commun.">
        <title>Thousands of microbial genomes shed light on interconnected biogeochemical processes in an aquifer system.</title>
        <authorList>
            <person name="Anantharaman K."/>
            <person name="Brown C.T."/>
            <person name="Hug L.A."/>
            <person name="Sharon I."/>
            <person name="Castelle C.J."/>
            <person name="Probst A.J."/>
            <person name="Thomas B.C."/>
            <person name="Singh A."/>
            <person name="Wilkins M.J."/>
            <person name="Karaoz U."/>
            <person name="Brodie E.L."/>
            <person name="Williams K.H."/>
            <person name="Hubbard S.S."/>
            <person name="Banfield J.F."/>
        </authorList>
    </citation>
    <scope>NUCLEOTIDE SEQUENCE [LARGE SCALE GENOMIC DNA]</scope>
</reference>
<dbReference type="AlphaFoldDB" id="A0A1G1X5Z9"/>
<dbReference type="SUPFAM" id="SSF141259">
    <property type="entry name" value="CarD-like"/>
    <property type="match status" value="1"/>
</dbReference>
<evidence type="ECO:0000256" key="2">
    <source>
        <dbReference type="ARBA" id="ARBA00022741"/>
    </source>
</evidence>
<dbReference type="InterPro" id="IPR036101">
    <property type="entry name" value="CarD-like/TRCF_RID_sf"/>
</dbReference>
<dbReference type="GO" id="GO:0003678">
    <property type="term" value="F:DNA helicase activity"/>
    <property type="evidence" value="ECO:0007669"/>
    <property type="project" value="TreeGrafter"/>
</dbReference>
<evidence type="ECO:0000259" key="10">
    <source>
        <dbReference type="PROSITE" id="PS51194"/>
    </source>
</evidence>
<evidence type="ECO:0000256" key="5">
    <source>
        <dbReference type="ARBA" id="ARBA00022806"/>
    </source>
</evidence>
<keyword evidence="3" id="KW-0227">DNA damage</keyword>
<accession>A0A1G1X5Z9</accession>
<dbReference type="PROSITE" id="PS51192">
    <property type="entry name" value="HELICASE_ATP_BIND_1"/>
    <property type="match status" value="1"/>
</dbReference>
<dbReference type="PANTHER" id="PTHR47964">
    <property type="entry name" value="ATP-DEPENDENT DNA HELICASE HOMOLOG RECG, CHLOROPLASTIC"/>
    <property type="match status" value="1"/>
</dbReference>
<dbReference type="InterPro" id="IPR003711">
    <property type="entry name" value="CarD-like/TRCF_RID"/>
</dbReference>
<dbReference type="GO" id="GO:0006281">
    <property type="term" value="P:DNA repair"/>
    <property type="evidence" value="ECO:0007669"/>
    <property type="project" value="UniProtKB-KW"/>
</dbReference>
<evidence type="ECO:0000256" key="3">
    <source>
        <dbReference type="ARBA" id="ARBA00022763"/>
    </source>
</evidence>
<evidence type="ECO:0008006" key="13">
    <source>
        <dbReference type="Google" id="ProtNLM"/>
    </source>
</evidence>
<dbReference type="PROSITE" id="PS51194">
    <property type="entry name" value="HELICASE_CTER"/>
    <property type="match status" value="1"/>
</dbReference>
<dbReference type="InterPro" id="IPR037235">
    <property type="entry name" value="TRCF-like_C_D7"/>
</dbReference>
<dbReference type="Pfam" id="PF00271">
    <property type="entry name" value="Helicase_C"/>
    <property type="match status" value="1"/>
</dbReference>
<evidence type="ECO:0000256" key="4">
    <source>
        <dbReference type="ARBA" id="ARBA00022801"/>
    </source>
</evidence>
<name>A0A1G1X5Z9_9BACT</name>
<feature type="domain" description="Helicase C-terminal" evidence="10">
    <location>
        <begin position="612"/>
        <end position="777"/>
    </location>
</feature>
<dbReference type="SMART" id="SM01058">
    <property type="entry name" value="CarD_TRCF"/>
    <property type="match status" value="1"/>
</dbReference>
<dbReference type="SUPFAM" id="SSF52540">
    <property type="entry name" value="P-loop containing nucleoside triphosphate hydrolases"/>
    <property type="match status" value="3"/>
</dbReference>
<dbReference type="Pfam" id="PF00270">
    <property type="entry name" value="DEAD"/>
    <property type="match status" value="1"/>
</dbReference>
<feature type="domain" description="Helicase ATP-binding" evidence="9">
    <location>
        <begin position="442"/>
        <end position="603"/>
    </location>
</feature>
<dbReference type="Proteomes" id="UP000177941">
    <property type="component" value="Unassembled WGS sequence"/>
</dbReference>
<dbReference type="InterPro" id="IPR011545">
    <property type="entry name" value="DEAD/DEAH_box_helicase_dom"/>
</dbReference>
<dbReference type="Gene3D" id="3.90.1150.50">
    <property type="entry name" value="Transcription-repair-coupling factor, D7 domain"/>
    <property type="match status" value="1"/>
</dbReference>
<evidence type="ECO:0000259" key="9">
    <source>
        <dbReference type="PROSITE" id="PS51192"/>
    </source>
</evidence>
<comment type="caution">
    <text evidence="11">The sequence shown here is derived from an EMBL/GenBank/DDBJ whole genome shotgun (WGS) entry which is preliminary data.</text>
</comment>
<dbReference type="SMART" id="SM00982">
    <property type="entry name" value="TRCF"/>
    <property type="match status" value="1"/>
</dbReference>
<keyword evidence="4" id="KW-0378">Hydrolase</keyword>
<dbReference type="SUPFAM" id="SSF143517">
    <property type="entry name" value="TRCF domain-like"/>
    <property type="match status" value="1"/>
</dbReference>
<keyword evidence="6" id="KW-0067">ATP-binding</keyword>
<dbReference type="InterPro" id="IPR001650">
    <property type="entry name" value="Helicase_C-like"/>
</dbReference>
<keyword evidence="2" id="KW-0547">Nucleotide-binding</keyword>
<dbReference type="SMART" id="SM00487">
    <property type="entry name" value="DEXDc"/>
    <property type="match status" value="1"/>
</dbReference>
<dbReference type="InterPro" id="IPR005118">
    <property type="entry name" value="TRCF_C"/>
</dbReference>
<dbReference type="Gene3D" id="2.40.10.170">
    <property type="match status" value="1"/>
</dbReference>
<gene>
    <name evidence="11" type="ORF">A3E36_01845</name>
</gene>
<dbReference type="GO" id="GO:0005524">
    <property type="term" value="F:ATP binding"/>
    <property type="evidence" value="ECO:0007669"/>
    <property type="project" value="UniProtKB-KW"/>
</dbReference>
<protein>
    <recommendedName>
        <fullName evidence="13">TRCF</fullName>
    </recommendedName>
</protein>
<evidence type="ECO:0000313" key="12">
    <source>
        <dbReference type="Proteomes" id="UP000177941"/>
    </source>
</evidence>
<keyword evidence="5" id="KW-0347">Helicase</keyword>
<sequence>MSTQILSKICQQILTKYQPEWDEFLHDISTEIALGTPIISVSMPASLSPMLASTLPERTHRAVALIARTSATSEDVAAQWGIQHVVNDQLSEQELDGTITTTLSNTMHRLLCAVPGSYFIPYALLDVSAPSNTEYTALLLPLTLGQTYSVSQLAKKLVAMEYVRHTHAISDNGFVILGDEVRIMHPLFEHPASISFFGNTIDKITTKQNNRNKNEQALTIPPLAFPKEKRLLREVLEHIIVIGEEKDLPETSSLIITTNTEPQTIALPERLQNMQMPTIPPAKRQSARTYASPVSQERALELIGKLTPGKPAVHADHGIGIFEGLEYRNLDGADQEYIVLRYADGDTLSVPVAFAHKVSPYIGESSPALYRLGGTLWQKTKQKAQHDAIAFAKELQAINKKREQATRSPYRIDEAVEQKLITTFPYELTPDQVTTWDDIQLDMQKNIPMDRLVVGDVGFGKTELAMRAARHAAANGKQVALLAPTTLLVQQHADTFKARLSDFADSIFLISRFSSQKEIQKAKKFLSSGKPAIIIGTHAILSHAIPWQNLSLLIIDEEQRFGVGQKEHLKKMRSAIDVLSLSATPIPRTLSMALSGLRNLSVIATAPKGRKNIETKIQKVSDAIVQTTITAELERGGQIYVVASKIRSLAMIKETIQALIPHCRIAIAHAKLPDEQLGNIVHAFDTHEIDILVSSSIVENGLDLPNANTMIVWDAPHFGLAQLYQLRGRIGRRSRQGHALFLYSKQKLTDIQRQRLTALTESTRQGSGWDIARRDLELRGAGNLLGAQQSGSANAVGMYMYLDMIDEVEEQQDRADIHTLLPAFIPASYIADADERTAWYIRLSRSKTKTHLQEHLKKIEQEYGVLPIDVQNLSRMIMLEQYATIAGVTSMQTKNITPNDEDPYIRILVHAKDPLAILQKLSNIKNKNGTPARWHIREHTLSWDTAEMTPELIDQFIASLDEE</sequence>
<dbReference type="PANTHER" id="PTHR47964:SF1">
    <property type="entry name" value="ATP-DEPENDENT DNA HELICASE HOMOLOG RECG, CHLOROPLASTIC"/>
    <property type="match status" value="1"/>
</dbReference>
<keyword evidence="8" id="KW-0234">DNA repair</keyword>
<dbReference type="InterPro" id="IPR047112">
    <property type="entry name" value="RecG/Mfd"/>
</dbReference>
<dbReference type="SMART" id="SM00490">
    <property type="entry name" value="HELICc"/>
    <property type="match status" value="1"/>
</dbReference>
<proteinExistence type="predicted"/>
<dbReference type="InterPro" id="IPR027417">
    <property type="entry name" value="P-loop_NTPase"/>
</dbReference>